<dbReference type="InterPro" id="IPR027417">
    <property type="entry name" value="P-loop_NTPase"/>
</dbReference>
<dbReference type="OrthoDB" id="7596665at2"/>
<dbReference type="SUPFAM" id="SSF52540">
    <property type="entry name" value="P-loop containing nucleoside triphosphate hydrolases"/>
    <property type="match status" value="1"/>
</dbReference>
<dbReference type="GO" id="GO:0005524">
    <property type="term" value="F:ATP binding"/>
    <property type="evidence" value="ECO:0007669"/>
    <property type="project" value="InterPro"/>
</dbReference>
<dbReference type="PANTHER" id="PTHR32182">
    <property type="entry name" value="DNA REPLICATION AND REPAIR PROTEIN RECF"/>
    <property type="match status" value="1"/>
</dbReference>
<dbReference type="InterPro" id="IPR014555">
    <property type="entry name" value="RecF-like"/>
</dbReference>
<evidence type="ECO:0000259" key="1">
    <source>
        <dbReference type="Pfam" id="PF13304"/>
    </source>
</evidence>
<dbReference type="Gene3D" id="3.40.50.300">
    <property type="entry name" value="P-loop containing nucleotide triphosphate hydrolases"/>
    <property type="match status" value="2"/>
</dbReference>
<dbReference type="GO" id="GO:0000731">
    <property type="term" value="P:DNA synthesis involved in DNA repair"/>
    <property type="evidence" value="ECO:0007669"/>
    <property type="project" value="TreeGrafter"/>
</dbReference>
<dbReference type="EMBL" id="QYBB01000006">
    <property type="protein sequence ID" value="RYC32625.1"/>
    <property type="molecule type" value="Genomic_DNA"/>
</dbReference>
<dbReference type="PIRSF" id="PIRSF029347">
    <property type="entry name" value="RecF"/>
    <property type="match status" value="1"/>
</dbReference>
<evidence type="ECO:0000313" key="3">
    <source>
        <dbReference type="Proteomes" id="UP000290759"/>
    </source>
</evidence>
<protein>
    <submittedName>
        <fullName evidence="2">Chromosome segregation protein SMC</fullName>
    </submittedName>
</protein>
<name>A0A4Q2UCQ5_9HYPH</name>
<reference evidence="2 3" key="2">
    <citation type="submission" date="2019-02" db="EMBL/GenBank/DDBJ databases">
        <title>'Lichenibacterium ramalinii' gen. nov. sp. nov., 'Lichenibacterium minor' gen. nov. sp. nov.</title>
        <authorList>
            <person name="Pankratov T."/>
        </authorList>
    </citation>
    <scope>NUCLEOTIDE SEQUENCE [LARGE SCALE GENOMIC DNA]</scope>
    <source>
        <strain evidence="2 3">RmlP026</strain>
    </source>
</reference>
<dbReference type="AlphaFoldDB" id="A0A4Q2UCQ5"/>
<comment type="caution">
    <text evidence="2">The sequence shown here is derived from an EMBL/GenBank/DDBJ whole genome shotgun (WGS) entry which is preliminary data.</text>
</comment>
<dbReference type="PANTHER" id="PTHR32182:SF22">
    <property type="entry name" value="ATP-DEPENDENT ENDONUCLEASE, OLD FAMILY-RELATED"/>
    <property type="match status" value="1"/>
</dbReference>
<gene>
    <name evidence="2" type="ORF">D3273_07815</name>
</gene>
<dbReference type="Pfam" id="PF13304">
    <property type="entry name" value="AAA_21"/>
    <property type="match status" value="1"/>
</dbReference>
<dbReference type="Proteomes" id="UP000290759">
    <property type="component" value="Unassembled WGS sequence"/>
</dbReference>
<sequence>MPGDGDRPKLKRLRIEGFRSIASSEIDFSDLDVLIGPNGAGKSNLIAFLRMVGFMLSSEGGLSLFTGRMGGASALLHDGPKLTSSIKGEIVIETAAGLNDYAFRLEMAAGDTLIFAEERIRFRRHDLGDGQSWLDFGAGHRTPGLLTVSDDQGMETQRTILQLMRGLGVFQFHDTSAESPLKRKSRIDGGHHLRGDGSNLAAFLFHMRSVAPLHHRRIVGTIRLIAPFFDDFAIEDDQGYALLQWRELGSDLIFGPGQVSDGLLRAMALTALLLQPVATLPPIVVVDEPELGLHPAGLQIVIGLFEAAAQARQCIVATQSPDFLRALAPENVIVVDRAARSSSFRRLHAAGLDAWLDDYGLDELWDMNLLGGRPGSLAAE</sequence>
<proteinExistence type="predicted"/>
<organism evidence="2 3">
    <name type="scientific">Lichenibacterium minor</name>
    <dbReference type="NCBI Taxonomy" id="2316528"/>
    <lineage>
        <taxon>Bacteria</taxon>
        <taxon>Pseudomonadati</taxon>
        <taxon>Pseudomonadota</taxon>
        <taxon>Alphaproteobacteria</taxon>
        <taxon>Hyphomicrobiales</taxon>
        <taxon>Lichenihabitantaceae</taxon>
        <taxon>Lichenibacterium</taxon>
    </lineage>
</organism>
<dbReference type="GO" id="GO:0006302">
    <property type="term" value="P:double-strand break repair"/>
    <property type="evidence" value="ECO:0007669"/>
    <property type="project" value="TreeGrafter"/>
</dbReference>
<dbReference type="GO" id="GO:0016887">
    <property type="term" value="F:ATP hydrolysis activity"/>
    <property type="evidence" value="ECO:0007669"/>
    <property type="project" value="InterPro"/>
</dbReference>
<accession>A0A4Q2UCQ5</accession>
<feature type="domain" description="ATPase AAA-type core" evidence="1">
    <location>
        <begin position="33"/>
        <end position="323"/>
    </location>
</feature>
<dbReference type="RefSeq" id="WP_129225179.1">
    <property type="nucleotide sequence ID" value="NZ_QYBB01000006.1"/>
</dbReference>
<evidence type="ECO:0000313" key="2">
    <source>
        <dbReference type="EMBL" id="RYC32625.1"/>
    </source>
</evidence>
<dbReference type="InterPro" id="IPR003959">
    <property type="entry name" value="ATPase_AAA_core"/>
</dbReference>
<keyword evidence="3" id="KW-1185">Reference proteome</keyword>
<reference evidence="2 3" key="1">
    <citation type="submission" date="2018-12" db="EMBL/GenBank/DDBJ databases">
        <authorList>
            <person name="Grouzdev D.S."/>
            <person name="Krutkina M.S."/>
        </authorList>
    </citation>
    <scope>NUCLEOTIDE SEQUENCE [LARGE SCALE GENOMIC DNA]</scope>
    <source>
        <strain evidence="2 3">RmlP026</strain>
    </source>
</reference>